<dbReference type="SUPFAM" id="SSF50249">
    <property type="entry name" value="Nucleic acid-binding proteins"/>
    <property type="match status" value="2"/>
</dbReference>
<dbReference type="InterPro" id="IPR050437">
    <property type="entry name" value="Ribos_protein_bS1-like"/>
</dbReference>
<dbReference type="Proteomes" id="UP000199352">
    <property type="component" value="Unassembled WGS sequence"/>
</dbReference>
<evidence type="ECO:0000256" key="1">
    <source>
        <dbReference type="ARBA" id="ARBA00006767"/>
    </source>
</evidence>
<dbReference type="GO" id="GO:0003729">
    <property type="term" value="F:mRNA binding"/>
    <property type="evidence" value="ECO:0007669"/>
    <property type="project" value="TreeGrafter"/>
</dbReference>
<dbReference type="GO" id="GO:0022627">
    <property type="term" value="C:cytosolic small ribosomal subunit"/>
    <property type="evidence" value="ECO:0007669"/>
    <property type="project" value="TreeGrafter"/>
</dbReference>
<organism evidence="6 7">
    <name type="scientific">Lentzea xinjiangensis</name>
    <dbReference type="NCBI Taxonomy" id="402600"/>
    <lineage>
        <taxon>Bacteria</taxon>
        <taxon>Bacillati</taxon>
        <taxon>Actinomycetota</taxon>
        <taxon>Actinomycetes</taxon>
        <taxon>Pseudonocardiales</taxon>
        <taxon>Pseudonocardiaceae</taxon>
        <taxon>Lentzea</taxon>
    </lineage>
</organism>
<gene>
    <name evidence="6" type="ORF">SAMN05216188_103353</name>
</gene>
<feature type="domain" description="S1 motif" evidence="5">
    <location>
        <begin position="73"/>
        <end position="149"/>
    </location>
</feature>
<dbReference type="EMBL" id="FOFR01000003">
    <property type="protein sequence ID" value="SEQ53139.1"/>
    <property type="molecule type" value="Genomic_DNA"/>
</dbReference>
<keyword evidence="3" id="KW-0687">Ribonucleoprotein</keyword>
<evidence type="ECO:0000256" key="4">
    <source>
        <dbReference type="SAM" id="MobiDB-lite"/>
    </source>
</evidence>
<evidence type="ECO:0000256" key="3">
    <source>
        <dbReference type="ARBA" id="ARBA00023274"/>
    </source>
</evidence>
<dbReference type="InterPro" id="IPR003029">
    <property type="entry name" value="S1_domain"/>
</dbReference>
<proteinExistence type="inferred from homology"/>
<feature type="region of interest" description="Disordered" evidence="4">
    <location>
        <begin position="227"/>
        <end position="252"/>
    </location>
</feature>
<dbReference type="PROSITE" id="PS50126">
    <property type="entry name" value="S1"/>
    <property type="match status" value="2"/>
</dbReference>
<reference evidence="7" key="1">
    <citation type="submission" date="2016-10" db="EMBL/GenBank/DDBJ databases">
        <authorList>
            <person name="Varghese N."/>
            <person name="Submissions S."/>
        </authorList>
    </citation>
    <scope>NUCLEOTIDE SEQUENCE [LARGE SCALE GENOMIC DNA]</scope>
    <source>
        <strain evidence="7">CGMCC 4.3525</strain>
    </source>
</reference>
<dbReference type="Gene3D" id="2.40.50.140">
    <property type="entry name" value="Nucleic acid-binding proteins"/>
    <property type="match status" value="2"/>
</dbReference>
<evidence type="ECO:0000313" key="6">
    <source>
        <dbReference type="EMBL" id="SEQ53139.1"/>
    </source>
</evidence>
<sequence>MAVTLDGFPARPLGAVGRLDLSWGQPATSAVRVGERMTAEAVAVDLEAGEVRLSMAATENPELWAFLKSLSPGQILSGEVAAIERFGVFVALDDGPPHPVFPGGGFITIPELSWRHLNDVSNVVRVGQRVSRKMLQFDTSNGEARLSLRATQPDPFHVFADRLTTGRRLRGRVTELAAVGAFVEVADGVEGLVPLGELDENPVTAPEEVVQVGDEVSVLVTEFDLTKASDHPPETFRPTSQSAELSPPRPGD</sequence>
<dbReference type="PANTHER" id="PTHR10724:SF7">
    <property type="entry name" value="SMALL RIBOSOMAL SUBUNIT PROTEIN BS1C"/>
    <property type="match status" value="1"/>
</dbReference>
<dbReference type="GO" id="GO:0003735">
    <property type="term" value="F:structural constituent of ribosome"/>
    <property type="evidence" value="ECO:0007669"/>
    <property type="project" value="TreeGrafter"/>
</dbReference>
<accession>A0A1H9GT09</accession>
<protein>
    <submittedName>
        <fullName evidence="6">Small subunit ribosomal protein S1</fullName>
    </submittedName>
</protein>
<evidence type="ECO:0000256" key="2">
    <source>
        <dbReference type="ARBA" id="ARBA00022980"/>
    </source>
</evidence>
<dbReference type="AlphaFoldDB" id="A0A1H9GT09"/>
<keyword evidence="2 6" id="KW-0689">Ribosomal protein</keyword>
<dbReference type="SMART" id="SM00316">
    <property type="entry name" value="S1"/>
    <property type="match status" value="2"/>
</dbReference>
<dbReference type="InterPro" id="IPR012340">
    <property type="entry name" value="NA-bd_OB-fold"/>
</dbReference>
<name>A0A1H9GT09_9PSEU</name>
<feature type="domain" description="S1 motif" evidence="5">
    <location>
        <begin position="166"/>
        <end position="224"/>
    </location>
</feature>
<comment type="similarity">
    <text evidence="1">Belongs to the bacterial ribosomal protein bS1 family.</text>
</comment>
<keyword evidence="7" id="KW-1185">Reference proteome</keyword>
<dbReference type="GO" id="GO:0006412">
    <property type="term" value="P:translation"/>
    <property type="evidence" value="ECO:0007669"/>
    <property type="project" value="TreeGrafter"/>
</dbReference>
<dbReference type="Pfam" id="PF00575">
    <property type="entry name" value="S1"/>
    <property type="match status" value="2"/>
</dbReference>
<dbReference type="STRING" id="402600.SAMN05216188_103353"/>
<evidence type="ECO:0000259" key="5">
    <source>
        <dbReference type="PROSITE" id="PS50126"/>
    </source>
</evidence>
<evidence type="ECO:0000313" key="7">
    <source>
        <dbReference type="Proteomes" id="UP000199352"/>
    </source>
</evidence>
<dbReference type="PANTHER" id="PTHR10724">
    <property type="entry name" value="30S RIBOSOMAL PROTEIN S1"/>
    <property type="match status" value="1"/>
</dbReference>